<organism evidence="1 2">
    <name type="scientific">Adineta steineri</name>
    <dbReference type="NCBI Taxonomy" id="433720"/>
    <lineage>
        <taxon>Eukaryota</taxon>
        <taxon>Metazoa</taxon>
        <taxon>Spiralia</taxon>
        <taxon>Gnathifera</taxon>
        <taxon>Rotifera</taxon>
        <taxon>Eurotatoria</taxon>
        <taxon>Bdelloidea</taxon>
        <taxon>Adinetida</taxon>
        <taxon>Adinetidae</taxon>
        <taxon>Adineta</taxon>
    </lineage>
</organism>
<comment type="caution">
    <text evidence="1">The sequence shown here is derived from an EMBL/GenBank/DDBJ whole genome shotgun (WGS) entry which is preliminary data.</text>
</comment>
<name>A0A815DEL2_9BILA</name>
<gene>
    <name evidence="1" type="ORF">VCS650_LOCUS30845</name>
</gene>
<evidence type="ECO:0000313" key="2">
    <source>
        <dbReference type="Proteomes" id="UP000663891"/>
    </source>
</evidence>
<protein>
    <submittedName>
        <fullName evidence="1">Uncharacterized protein</fullName>
    </submittedName>
</protein>
<sequence length="316" mass="37811">MKQHKSFQQLLLQLKPTSHVREQLREIAILIYKIMVIQTYHLLWTAYLKSGTGQLILQVQTQSLYSLTSSIWPKQVTAMVSMTNTNSVNENEIYLNFVNKHLLKLNAQLRSYKHNLNIKANHYSGYTLAIQNCIETYIEQHLQSFRLNIEHHIELLHYDYHIRALKLEYLRHCSNEYQKQQLKEICQTKYAQEMAEQESRLIKQQMNYSNLPNQSTLIDSIQSIDIRQQLFNEYKEIAVQSRANLFHVYMKSIEDERQEYRKKFEDQMEKIQPIHELTDDNNPKLSPIMIQLIDQRCQKITERLKCIYRFKAQITL</sequence>
<proteinExistence type="predicted"/>
<reference evidence="1" key="1">
    <citation type="submission" date="2021-02" db="EMBL/GenBank/DDBJ databases">
        <authorList>
            <person name="Nowell W R."/>
        </authorList>
    </citation>
    <scope>NUCLEOTIDE SEQUENCE</scope>
</reference>
<dbReference type="OrthoDB" id="10046138at2759"/>
<accession>A0A815DEL2</accession>
<evidence type="ECO:0000313" key="1">
    <source>
        <dbReference type="EMBL" id="CAF1297298.1"/>
    </source>
</evidence>
<dbReference type="EMBL" id="CAJNON010000512">
    <property type="protein sequence ID" value="CAF1297298.1"/>
    <property type="molecule type" value="Genomic_DNA"/>
</dbReference>
<dbReference type="Proteomes" id="UP000663891">
    <property type="component" value="Unassembled WGS sequence"/>
</dbReference>
<dbReference type="AlphaFoldDB" id="A0A815DEL2"/>